<keyword evidence="2" id="KW-0645">Protease</keyword>
<dbReference type="Proteomes" id="UP000635245">
    <property type="component" value="Unassembled WGS sequence"/>
</dbReference>
<dbReference type="GO" id="GO:0080120">
    <property type="term" value="P:CAAX-box protein maturation"/>
    <property type="evidence" value="ECO:0007669"/>
    <property type="project" value="UniProtKB-ARBA"/>
</dbReference>
<dbReference type="GO" id="GO:0008237">
    <property type="term" value="F:metallopeptidase activity"/>
    <property type="evidence" value="ECO:0007669"/>
    <property type="project" value="UniProtKB-KW"/>
</dbReference>
<dbReference type="EMBL" id="JAENJH010000007">
    <property type="protein sequence ID" value="MBK1787752.1"/>
    <property type="molecule type" value="Genomic_DNA"/>
</dbReference>
<accession>A0A934V6P4</accession>
<organism evidence="2 3">
    <name type="scientific">Prauserella cavernicola</name>
    <dbReference type="NCBI Taxonomy" id="2800127"/>
    <lineage>
        <taxon>Bacteria</taxon>
        <taxon>Bacillati</taxon>
        <taxon>Actinomycetota</taxon>
        <taxon>Actinomycetes</taxon>
        <taxon>Pseudonocardiales</taxon>
        <taxon>Pseudonocardiaceae</taxon>
        <taxon>Prauserella</taxon>
    </lineage>
</organism>
<proteinExistence type="predicted"/>
<sequence length="197" mass="20154">MRRGLATAGAAGAGLLGRSFAEKPGSRRFYGLTGGSAVVLLTAGVLGRDRTVTASRASSPVAAVALGAAAFGVFRVALPLAERVPGFSGPLARIRSYATEGPASATVVTTLANGVAEEVFFRGAVFAAAGRTPVVTSTLLYMLSTSATRNPALVGASAVMGVLFGLQRQSTGGVREPVLTHLVWSALMLRHLTRVKE</sequence>
<dbReference type="Pfam" id="PF02517">
    <property type="entry name" value="Rce1-like"/>
    <property type="match status" value="1"/>
</dbReference>
<name>A0A934V6P4_9PSEU</name>
<comment type="caution">
    <text evidence="2">The sequence shown here is derived from an EMBL/GenBank/DDBJ whole genome shotgun (WGS) entry which is preliminary data.</text>
</comment>
<evidence type="ECO:0000313" key="3">
    <source>
        <dbReference type="Proteomes" id="UP000635245"/>
    </source>
</evidence>
<evidence type="ECO:0000313" key="2">
    <source>
        <dbReference type="EMBL" id="MBK1787752.1"/>
    </source>
</evidence>
<dbReference type="InterPro" id="IPR003675">
    <property type="entry name" value="Rce1/LyrA-like_dom"/>
</dbReference>
<keyword evidence="3" id="KW-1185">Reference proteome</keyword>
<keyword evidence="2" id="KW-0482">Metalloprotease</keyword>
<evidence type="ECO:0000259" key="1">
    <source>
        <dbReference type="Pfam" id="PF02517"/>
    </source>
</evidence>
<reference evidence="2" key="1">
    <citation type="submission" date="2020-12" db="EMBL/GenBank/DDBJ databases">
        <title>Prauserella sp. ASG 168, a novel actinomycete isolated from cave rock.</title>
        <authorList>
            <person name="Suriyachadkun C."/>
        </authorList>
    </citation>
    <scope>NUCLEOTIDE SEQUENCE</scope>
    <source>
        <strain evidence="2">ASG 168</strain>
    </source>
</reference>
<feature type="domain" description="CAAX prenyl protease 2/Lysostaphin resistance protein A-like" evidence="1">
    <location>
        <begin position="103"/>
        <end position="186"/>
    </location>
</feature>
<dbReference type="AlphaFoldDB" id="A0A934V6P4"/>
<dbReference type="GO" id="GO:0004175">
    <property type="term" value="F:endopeptidase activity"/>
    <property type="evidence" value="ECO:0007669"/>
    <property type="project" value="UniProtKB-ARBA"/>
</dbReference>
<keyword evidence="2" id="KW-0378">Hydrolase</keyword>
<gene>
    <name evidence="2" type="ORF">JHE00_25775</name>
</gene>
<protein>
    <submittedName>
        <fullName evidence="2">CPBP family intramembrane metalloprotease</fullName>
    </submittedName>
</protein>